<evidence type="ECO:0000313" key="4">
    <source>
        <dbReference type="Proteomes" id="UP000612055"/>
    </source>
</evidence>
<feature type="compositionally biased region" description="Polar residues" evidence="2">
    <location>
        <begin position="1"/>
        <end position="10"/>
    </location>
</feature>
<feature type="region of interest" description="Disordered" evidence="2">
    <location>
        <begin position="883"/>
        <end position="903"/>
    </location>
</feature>
<evidence type="ECO:0000256" key="2">
    <source>
        <dbReference type="SAM" id="MobiDB-lite"/>
    </source>
</evidence>
<evidence type="ECO:0000256" key="1">
    <source>
        <dbReference type="ARBA" id="ARBA00022581"/>
    </source>
</evidence>
<gene>
    <name evidence="3" type="ORF">HYH03_000971</name>
</gene>
<proteinExistence type="predicted"/>
<dbReference type="PANTHER" id="PTHR13037:SF24">
    <property type="entry name" value="POLYCOMB PROTEIN PCL-RELATED"/>
    <property type="match status" value="1"/>
</dbReference>
<sequence length="1619" mass="168832">MDLDAPSTSGRPADPGTVPKRGWALNRASEKLDAWLLANGRQKPLANAAVQAGGGAAAAGGGAGPSARAQALAASAPAPALAQPAARPGTAGSPRPGAAGAGSGGGSYSKGLRWYARPPSAGPASAKRRQELEGNGPRDAPGAAGGVPMLEGAAVAAAAPLSPDRGQEREEEAGPDAPAPLPPVRNPGPEGAPFSELLVALDRAGRDLASRAGAAGPWGRWWLTMVEGAMRQLRAAVDVLLLAAAELPSRADWRAEGERNRIACEVAVDLLLCEEPFANFDECDPDARLPLVEGILSLTRLAAARSRRDPDWRPTLDACHTRLLQWLLAQHRTARQLAAAVEKPAVLMELRRTKQQAGGLPLLNSTAPAHLQPVARAHEAALAKIVVRLEKLLRAPVGRGLAERLLDADANPQPALQLLQEDMAPPLTTTPAPPPLNPAAVPCCLVLKLRLMQRAVLALANQGEGLEVPPPGQEPQAGQSTLSRRLAKCKINLAIERVVKWAAAGAQLDPLLTSRGWTQDHQEATEEALCFLGTVYGTQYAEGDSEWADVEMAVARLCLVQSTKAAVLSTVWQANGANPRQRGLVLSLLAQVVRNLAALERRRPLVEALLPRASRDELLMQPGLLTTWFHAALDLANRVALADLTQELLLCPEVRPFLLGSDTTTPAELVAAAVRADSDGSVCAQLTWQLFSSLVAERRSMELGEMLKDAVLNWRGLQPSPDFAAAGPNRPSLRIEDLARSMLAHRAMAAVALAALEPCGKGRLAEHATRAPGWSGGFEAAQAPLRLLECVAEAMARDAAALVKWDGAPGAGVDPQAHLRRWCVRLAEESSVGLLPELVGVLAPSADAFADHDTTPSAKATSVLQRCLSLVCLMVCDLPPTAPAHAETRRRPADASGGAAMPLQPPSCDDNLVGCVHRCLTGTLREHVKAGLNADHRPDNPLVRRTTNALAWLELLMGQEAVRERSTLERLLPPLLHLVVNALVEARQLLLRRGALLLDVEEAPQPQQPQPQRQLQPQHASTSAPSLDSQATQLAGQLQLRPQHAQHGAQHAQQQRRWGPAAVQAQQQRPPYALIRQVLSTVAAVLAAAGGTGLLAPLGEAETTPPVSVALNADPMHLLRPADRHQLRAAAGLATGLLLRLCAECAAATLPLDSQGPALEPLRPAKPHEHGLALRQRLGPCLGVLRAVPEWEKPHKAREGGITAGLEWAKDEGADGADGALKTGGAALRVLLDMVQTQTTAPAPGLEWARPAGASVQAAKSAADAAHLWTTELEDLASDVLRQQQQQRRAGPPPEGQGEAEPREPGQGERSLQQPQQRPGPPLQGQGEAQEGRQQPAVPGAPPPPRDRRLDAPGPEPRAAPDRQRPPVEEPKGQGAKRARAESPPALLPSAAPPGQQQDAPATAGEAAEIASAAVAARAPLPTQALGHAEEPAAAVSASGVAPSLAELEVSPAVAAKPRPRPPRLRLGLFMRVPGSDPQDEDEGQGAAPSADVGLQGPGLGPQGPGVGPQGPGLGPQGPDEAALSQGARPALGAMDRGPGPQAAEAAAAPCVAGGEGAPCQDAGAPVLGEEGEGGVEGGGRGEEGRDEGEEEEGFFVPATPEEEGEGVEQAGGGKWGPA</sequence>
<feature type="region of interest" description="Disordered" evidence="2">
    <location>
        <begin position="49"/>
        <end position="193"/>
    </location>
</feature>
<accession>A0A835YHP8</accession>
<reference evidence="3" key="1">
    <citation type="journal article" date="2020" name="bioRxiv">
        <title>Comparative genomics of Chlamydomonas.</title>
        <authorList>
            <person name="Craig R.J."/>
            <person name="Hasan A.R."/>
            <person name="Ness R.W."/>
            <person name="Keightley P.D."/>
        </authorList>
    </citation>
    <scope>NUCLEOTIDE SEQUENCE</scope>
    <source>
        <strain evidence="3">CCAP 11/70</strain>
    </source>
</reference>
<keyword evidence="4" id="KW-1185">Reference proteome</keyword>
<protein>
    <submittedName>
        <fullName evidence="3">Uncharacterized protein</fullName>
    </submittedName>
</protein>
<comment type="caution">
    <text evidence="3">The sequence shown here is derived from an EMBL/GenBank/DDBJ whole genome shotgun (WGS) entry which is preliminary data.</text>
</comment>
<feature type="region of interest" description="Disordered" evidence="2">
    <location>
        <begin position="1282"/>
        <end position="1409"/>
    </location>
</feature>
<evidence type="ECO:0000313" key="3">
    <source>
        <dbReference type="EMBL" id="KAG2501156.1"/>
    </source>
</evidence>
<feature type="region of interest" description="Disordered" evidence="2">
    <location>
        <begin position="1449"/>
        <end position="1619"/>
    </location>
</feature>
<dbReference type="PANTHER" id="PTHR13037">
    <property type="entry name" value="FORMIN"/>
    <property type="match status" value="1"/>
</dbReference>
<feature type="compositionally biased region" description="Low complexity" evidence="2">
    <location>
        <begin position="1538"/>
        <end position="1553"/>
    </location>
</feature>
<dbReference type="EMBL" id="JAEHOE010000002">
    <property type="protein sequence ID" value="KAG2501156.1"/>
    <property type="molecule type" value="Genomic_DNA"/>
</dbReference>
<feature type="compositionally biased region" description="Low complexity" evidence="2">
    <location>
        <begin position="1308"/>
        <end position="1338"/>
    </location>
</feature>
<feature type="compositionally biased region" description="Polar residues" evidence="2">
    <location>
        <begin position="1019"/>
        <end position="1036"/>
    </location>
</feature>
<organism evidence="3 4">
    <name type="scientific">Edaphochlamys debaryana</name>
    <dbReference type="NCBI Taxonomy" id="47281"/>
    <lineage>
        <taxon>Eukaryota</taxon>
        <taxon>Viridiplantae</taxon>
        <taxon>Chlorophyta</taxon>
        <taxon>core chlorophytes</taxon>
        <taxon>Chlorophyceae</taxon>
        <taxon>CS clade</taxon>
        <taxon>Chlamydomonadales</taxon>
        <taxon>Chlamydomonadales incertae sedis</taxon>
        <taxon>Edaphochlamys</taxon>
    </lineage>
</organism>
<feature type="compositionally biased region" description="Gly residues" evidence="2">
    <location>
        <begin position="52"/>
        <end position="64"/>
    </location>
</feature>
<feature type="compositionally biased region" description="Gly residues" evidence="2">
    <location>
        <begin position="1496"/>
        <end position="1516"/>
    </location>
</feature>
<dbReference type="Proteomes" id="UP000612055">
    <property type="component" value="Unassembled WGS sequence"/>
</dbReference>
<feature type="compositionally biased region" description="Gly residues" evidence="2">
    <location>
        <begin position="1610"/>
        <end position="1619"/>
    </location>
</feature>
<feature type="compositionally biased region" description="Basic and acidic residues" evidence="2">
    <location>
        <begin position="1359"/>
        <end position="1372"/>
    </location>
</feature>
<feature type="compositionally biased region" description="Low complexity" evidence="2">
    <location>
        <begin position="65"/>
        <end position="98"/>
    </location>
</feature>
<feature type="region of interest" description="Disordered" evidence="2">
    <location>
        <begin position="1"/>
        <end position="23"/>
    </location>
</feature>
<feature type="compositionally biased region" description="Acidic residues" evidence="2">
    <location>
        <begin position="1585"/>
        <end position="1594"/>
    </location>
</feature>
<feature type="compositionally biased region" description="Low complexity" evidence="2">
    <location>
        <begin position="1382"/>
        <end position="1409"/>
    </location>
</feature>
<feature type="region of interest" description="Disordered" evidence="2">
    <location>
        <begin position="1003"/>
        <end position="1063"/>
    </location>
</feature>
<feature type="compositionally biased region" description="Pro residues" evidence="2">
    <location>
        <begin position="177"/>
        <end position="186"/>
    </location>
</feature>
<dbReference type="OrthoDB" id="543879at2759"/>
<name>A0A835YHP8_9CHLO</name>
<feature type="compositionally biased region" description="Gly residues" evidence="2">
    <location>
        <begin position="99"/>
        <end position="108"/>
    </location>
</feature>
<keyword evidence="1" id="KW-0945">Host-virus interaction</keyword>
<feature type="compositionally biased region" description="Low complexity" evidence="2">
    <location>
        <begin position="1043"/>
        <end position="1063"/>
    </location>
</feature>